<evidence type="ECO:0000256" key="3">
    <source>
        <dbReference type="ARBA" id="ARBA00022729"/>
    </source>
</evidence>
<keyword evidence="3 5" id="KW-0732">Signal</keyword>
<gene>
    <name evidence="7" type="primary">alkal1</name>
</gene>
<dbReference type="AlphaFoldDB" id="V9LAT3"/>
<evidence type="ECO:0000313" key="6">
    <source>
        <dbReference type="EMBL" id="AFP08850.1"/>
    </source>
</evidence>
<evidence type="ECO:0000256" key="4">
    <source>
        <dbReference type="ARBA" id="ARBA00033741"/>
    </source>
</evidence>
<keyword evidence="2" id="KW-0964">Secreted</keyword>
<comment type="subcellular location">
    <subcellularLocation>
        <location evidence="1">Secreted</location>
    </subcellularLocation>
</comment>
<dbReference type="OrthoDB" id="9807651at2759"/>
<reference evidence="8" key="2">
    <citation type="journal article" date="2007" name="PLoS Biol.">
        <title>Survey sequencing and comparative analysis of the elephant shark (Callorhinchus milii) genome.</title>
        <authorList>
            <person name="Venkatesh B."/>
            <person name="Kirkness E.F."/>
            <person name="Loh Y.H."/>
            <person name="Halpern A.L."/>
            <person name="Lee A.P."/>
            <person name="Johnson J."/>
            <person name="Dandona N."/>
            <person name="Viswanathan L.D."/>
            <person name="Tay A."/>
            <person name="Venter J.C."/>
            <person name="Strausberg R.L."/>
            <person name="Brenner S."/>
        </authorList>
    </citation>
    <scope>NUCLEOTIDE SEQUENCE [LARGE SCALE GENOMIC DNA]</scope>
</reference>
<dbReference type="OMA" id="PAYKRCA"/>
<dbReference type="InterPro" id="IPR029364">
    <property type="entry name" value="ALKL1/2"/>
</dbReference>
<evidence type="ECO:0000313" key="7">
    <source>
        <dbReference type="Ensembl" id="ENSCMIP00000036796.1"/>
    </source>
</evidence>
<comment type="similarity">
    <text evidence="4">Belongs to the ALKAL family.</text>
</comment>
<dbReference type="PANTHER" id="PTHR28676:SF1">
    <property type="entry name" value="ALK AND LTK LIGAND 1"/>
    <property type="match status" value="1"/>
</dbReference>
<dbReference type="STRING" id="7868.ENSCMIP00000036796"/>
<keyword evidence="8" id="KW-1185">Reference proteome</keyword>
<dbReference type="GeneTree" id="ENSGT00940000159969"/>
<dbReference type="GO" id="GO:0005125">
    <property type="term" value="F:cytokine activity"/>
    <property type="evidence" value="ECO:0007669"/>
    <property type="project" value="UniProtKB-ARBA"/>
</dbReference>
<reference evidence="7" key="4">
    <citation type="submission" date="2025-05" db="UniProtKB">
        <authorList>
            <consortium name="Ensembl"/>
        </authorList>
    </citation>
    <scope>IDENTIFICATION</scope>
</reference>
<dbReference type="EMBL" id="JW876333">
    <property type="protein sequence ID" value="AFP08850.1"/>
    <property type="molecule type" value="mRNA"/>
</dbReference>
<sequence length="152" mass="17120">MGGRKWHTLLGIVFLLVTPGHSESITEPRAKEKHSLVDLILAGVGDSTHGGKNLVKRYSNLFPLDKDYKHSSKETPALVSTLDKSLEIAARDLSLKDKYILSFGGVINFPPECSKYFFRIYNNTKDCTTPSFYRRCARLLKQLSLSPSCRQQ</sequence>
<dbReference type="GeneID" id="103186715"/>
<dbReference type="GO" id="GO:0030971">
    <property type="term" value="F:receptor tyrosine kinase binding"/>
    <property type="evidence" value="ECO:0007669"/>
    <property type="project" value="InterPro"/>
</dbReference>
<dbReference type="Ensembl" id="ENSCMIT00000037337.1">
    <property type="protein sequence ID" value="ENSCMIP00000036796.1"/>
    <property type="gene ID" value="ENSCMIG00000015534.1"/>
</dbReference>
<dbReference type="Proteomes" id="UP000314986">
    <property type="component" value="Unassembled WGS sequence"/>
</dbReference>
<proteinExistence type="evidence at transcript level"/>
<dbReference type="RefSeq" id="XP_007904100.1">
    <property type="nucleotide sequence ID" value="XM_007905909.2"/>
</dbReference>
<dbReference type="CTD" id="389658"/>
<reference evidence="8" key="1">
    <citation type="journal article" date="2006" name="Science">
        <title>Ancient noncoding elements conserved in the human genome.</title>
        <authorList>
            <person name="Venkatesh B."/>
            <person name="Kirkness E.F."/>
            <person name="Loh Y.H."/>
            <person name="Halpern A.L."/>
            <person name="Lee A.P."/>
            <person name="Johnson J."/>
            <person name="Dandona N."/>
            <person name="Viswanathan L.D."/>
            <person name="Tay A."/>
            <person name="Venter J.C."/>
            <person name="Strausberg R.L."/>
            <person name="Brenner S."/>
        </authorList>
    </citation>
    <scope>NUCLEOTIDE SEQUENCE [LARGE SCALE GENOMIC DNA]</scope>
</reference>
<dbReference type="GO" id="GO:0030298">
    <property type="term" value="F:receptor signaling protein tyrosine kinase activator activity"/>
    <property type="evidence" value="ECO:0007669"/>
    <property type="project" value="InterPro"/>
</dbReference>
<evidence type="ECO:0000256" key="2">
    <source>
        <dbReference type="ARBA" id="ARBA00022525"/>
    </source>
</evidence>
<feature type="signal peptide" evidence="5">
    <location>
        <begin position="1"/>
        <end position="22"/>
    </location>
</feature>
<organism evidence="6">
    <name type="scientific">Callorhinchus milii</name>
    <name type="common">Ghost shark</name>
    <dbReference type="NCBI Taxonomy" id="7868"/>
    <lineage>
        <taxon>Eukaryota</taxon>
        <taxon>Metazoa</taxon>
        <taxon>Chordata</taxon>
        <taxon>Craniata</taxon>
        <taxon>Vertebrata</taxon>
        <taxon>Chondrichthyes</taxon>
        <taxon>Holocephali</taxon>
        <taxon>Chimaeriformes</taxon>
        <taxon>Callorhinchidae</taxon>
        <taxon>Callorhinchus</taxon>
    </lineage>
</organism>
<name>V9LAT3_CALMI</name>
<feature type="chain" id="PRO_5044739647" evidence="5">
    <location>
        <begin position="23"/>
        <end position="152"/>
    </location>
</feature>
<dbReference type="GO" id="GO:0005576">
    <property type="term" value="C:extracellular region"/>
    <property type="evidence" value="ECO:0007669"/>
    <property type="project" value="UniProtKB-SubCell"/>
</dbReference>
<reference evidence="6 8" key="3">
    <citation type="journal article" date="2014" name="Nature">
        <title>Elephant shark genome provides unique insights into gnathostome evolution.</title>
        <authorList>
            <consortium name="International Elephant Shark Genome Sequencing Consortium"/>
            <person name="Venkatesh B."/>
            <person name="Lee A.P."/>
            <person name="Ravi V."/>
            <person name="Maurya A.K."/>
            <person name="Lian M.M."/>
            <person name="Swann J.B."/>
            <person name="Ohta Y."/>
            <person name="Flajnik M.F."/>
            <person name="Sutoh Y."/>
            <person name="Kasahara M."/>
            <person name="Hoon S."/>
            <person name="Gangu V."/>
            <person name="Roy S.W."/>
            <person name="Irimia M."/>
            <person name="Korzh V."/>
            <person name="Kondrychyn I."/>
            <person name="Lim Z.W."/>
            <person name="Tay B.H."/>
            <person name="Tohari S."/>
            <person name="Kong K.W."/>
            <person name="Ho S."/>
            <person name="Lorente-Galdos B."/>
            <person name="Quilez J."/>
            <person name="Marques-Bonet T."/>
            <person name="Raney B.J."/>
            <person name="Ingham P.W."/>
            <person name="Tay A."/>
            <person name="Hillier L.W."/>
            <person name="Minx P."/>
            <person name="Boehm T."/>
            <person name="Wilson R.K."/>
            <person name="Brenner S."/>
            <person name="Warren W.C."/>
        </authorList>
    </citation>
    <scope>NUCLEOTIDE SEQUENCE</scope>
    <source>
        <tissue evidence="6">Intestine</tissue>
    </source>
</reference>
<protein>
    <submittedName>
        <fullName evidence="6 7">Uncharacterized protein</fullName>
    </submittedName>
</protein>
<evidence type="ECO:0000256" key="5">
    <source>
        <dbReference type="SAM" id="SignalP"/>
    </source>
</evidence>
<dbReference type="PANTHER" id="PTHR28676">
    <property type="entry name" value="ALK AND LTK LIGAND 2-RELATED"/>
    <property type="match status" value="1"/>
</dbReference>
<dbReference type="GO" id="GO:0070378">
    <property type="term" value="P:positive regulation of ERK5 cascade"/>
    <property type="evidence" value="ECO:0007669"/>
    <property type="project" value="TreeGrafter"/>
</dbReference>
<evidence type="ECO:0000256" key="1">
    <source>
        <dbReference type="ARBA" id="ARBA00004613"/>
    </source>
</evidence>
<dbReference type="GO" id="GO:0070374">
    <property type="term" value="P:positive regulation of ERK1 and ERK2 cascade"/>
    <property type="evidence" value="ECO:0007669"/>
    <property type="project" value="TreeGrafter"/>
</dbReference>
<dbReference type="Pfam" id="PF15129">
    <property type="entry name" value="ALKL1_2"/>
    <property type="match status" value="1"/>
</dbReference>
<evidence type="ECO:0000313" key="8">
    <source>
        <dbReference type="Proteomes" id="UP000314986"/>
    </source>
</evidence>
<accession>V9LAT3</accession>